<protein>
    <submittedName>
        <fullName evidence="3">Uncharacterized protein</fullName>
    </submittedName>
</protein>
<feature type="compositionally biased region" description="Acidic residues" evidence="1">
    <location>
        <begin position="56"/>
        <end position="67"/>
    </location>
</feature>
<organism evidence="3 4">
    <name type="scientific">Basidiobolus meristosporus CBS 931.73</name>
    <dbReference type="NCBI Taxonomy" id="1314790"/>
    <lineage>
        <taxon>Eukaryota</taxon>
        <taxon>Fungi</taxon>
        <taxon>Fungi incertae sedis</taxon>
        <taxon>Zoopagomycota</taxon>
        <taxon>Entomophthoromycotina</taxon>
        <taxon>Basidiobolomycetes</taxon>
        <taxon>Basidiobolales</taxon>
        <taxon>Basidiobolaceae</taxon>
        <taxon>Basidiobolus</taxon>
    </lineage>
</organism>
<comment type="caution">
    <text evidence="3">The sequence shown here is derived from an EMBL/GenBank/DDBJ whole genome shotgun (WGS) entry which is preliminary data.</text>
</comment>
<feature type="compositionally biased region" description="Basic and acidic residues" evidence="1">
    <location>
        <begin position="84"/>
        <end position="110"/>
    </location>
</feature>
<evidence type="ECO:0000256" key="2">
    <source>
        <dbReference type="SAM" id="SignalP"/>
    </source>
</evidence>
<name>A0A1Y1YQH5_9FUNG</name>
<feature type="region of interest" description="Disordered" evidence="1">
    <location>
        <begin position="56"/>
        <end position="129"/>
    </location>
</feature>
<dbReference type="AlphaFoldDB" id="A0A1Y1YQH5"/>
<dbReference type="Proteomes" id="UP000193498">
    <property type="component" value="Unassembled WGS sequence"/>
</dbReference>
<keyword evidence="2" id="KW-0732">Signal</keyword>
<sequence>MHQSKILWMLMMLFLALHTASQSFNDGFVEDVGRRATMRREDFRPRRGSFRSVELEEEDLELDEIDDEPHNRHEEQVQPPNRRPRIDMGRNKRIDRTGPPRDRPNIREEPSSPEEEPEEANNTEEVKFVNTPIKNPKDCVILALNNGAACLDPKSFGKGKPPAPPA</sequence>
<evidence type="ECO:0000313" key="4">
    <source>
        <dbReference type="Proteomes" id="UP000193498"/>
    </source>
</evidence>
<keyword evidence="4" id="KW-1185">Reference proteome</keyword>
<evidence type="ECO:0000313" key="3">
    <source>
        <dbReference type="EMBL" id="ORY00278.1"/>
    </source>
</evidence>
<feature type="signal peptide" evidence="2">
    <location>
        <begin position="1"/>
        <end position="23"/>
    </location>
</feature>
<evidence type="ECO:0000256" key="1">
    <source>
        <dbReference type="SAM" id="MobiDB-lite"/>
    </source>
</evidence>
<dbReference type="InParanoid" id="A0A1Y1YQH5"/>
<gene>
    <name evidence="3" type="ORF">K493DRAFT_392004</name>
</gene>
<feature type="compositionally biased region" description="Acidic residues" evidence="1">
    <location>
        <begin position="111"/>
        <end position="122"/>
    </location>
</feature>
<dbReference type="EMBL" id="MCFE01000085">
    <property type="protein sequence ID" value="ORY00278.1"/>
    <property type="molecule type" value="Genomic_DNA"/>
</dbReference>
<feature type="chain" id="PRO_5012417805" evidence="2">
    <location>
        <begin position="24"/>
        <end position="166"/>
    </location>
</feature>
<proteinExistence type="predicted"/>
<accession>A0A1Y1YQH5</accession>
<reference evidence="3 4" key="1">
    <citation type="submission" date="2016-07" db="EMBL/GenBank/DDBJ databases">
        <title>Pervasive Adenine N6-methylation of Active Genes in Fungi.</title>
        <authorList>
            <consortium name="DOE Joint Genome Institute"/>
            <person name="Mondo S.J."/>
            <person name="Dannebaum R.O."/>
            <person name="Kuo R.C."/>
            <person name="Labutti K."/>
            <person name="Haridas S."/>
            <person name="Kuo A."/>
            <person name="Salamov A."/>
            <person name="Ahrendt S.R."/>
            <person name="Lipzen A."/>
            <person name="Sullivan W."/>
            <person name="Andreopoulos W.B."/>
            <person name="Clum A."/>
            <person name="Lindquist E."/>
            <person name="Daum C."/>
            <person name="Ramamoorthy G.K."/>
            <person name="Gryganskyi A."/>
            <person name="Culley D."/>
            <person name="Magnuson J.K."/>
            <person name="James T.Y."/>
            <person name="O'Malley M.A."/>
            <person name="Stajich J.E."/>
            <person name="Spatafora J.W."/>
            <person name="Visel A."/>
            <person name="Grigoriev I.V."/>
        </authorList>
    </citation>
    <scope>NUCLEOTIDE SEQUENCE [LARGE SCALE GENOMIC DNA]</scope>
    <source>
        <strain evidence="3 4">CBS 931.73</strain>
    </source>
</reference>